<reference evidence="2" key="1">
    <citation type="submission" date="2020-07" db="EMBL/GenBank/DDBJ databases">
        <title>Multicomponent nature underlies the extraordinary mechanical properties of spider dragline silk.</title>
        <authorList>
            <person name="Kono N."/>
            <person name="Nakamura H."/>
            <person name="Mori M."/>
            <person name="Yoshida Y."/>
            <person name="Ohtoshi R."/>
            <person name="Malay A.D."/>
            <person name="Moran D.A.P."/>
            <person name="Tomita M."/>
            <person name="Numata K."/>
            <person name="Arakawa K."/>
        </authorList>
    </citation>
    <scope>NUCLEOTIDE SEQUENCE</scope>
</reference>
<name>A0A8X6J344_TRICU</name>
<organism evidence="2 3">
    <name type="scientific">Trichonephila clavata</name>
    <name type="common">Joro spider</name>
    <name type="synonym">Nephila clavata</name>
    <dbReference type="NCBI Taxonomy" id="2740835"/>
    <lineage>
        <taxon>Eukaryota</taxon>
        <taxon>Metazoa</taxon>
        <taxon>Ecdysozoa</taxon>
        <taxon>Arthropoda</taxon>
        <taxon>Chelicerata</taxon>
        <taxon>Arachnida</taxon>
        <taxon>Araneae</taxon>
        <taxon>Araneomorphae</taxon>
        <taxon>Entelegynae</taxon>
        <taxon>Araneoidea</taxon>
        <taxon>Nephilidae</taxon>
        <taxon>Trichonephila</taxon>
    </lineage>
</organism>
<evidence type="ECO:0000313" key="2">
    <source>
        <dbReference type="EMBL" id="GFR07868.1"/>
    </source>
</evidence>
<accession>A0A8X6J344</accession>
<evidence type="ECO:0000313" key="3">
    <source>
        <dbReference type="Proteomes" id="UP000887116"/>
    </source>
</evidence>
<protein>
    <submittedName>
        <fullName evidence="2">Uncharacterized protein</fullName>
    </submittedName>
</protein>
<gene>
    <name evidence="1" type="ORF">TNCT_333341</name>
    <name evidence="2" type="ORF">TNCT_601541</name>
</gene>
<proteinExistence type="predicted"/>
<dbReference type="Proteomes" id="UP000887116">
    <property type="component" value="Unassembled WGS sequence"/>
</dbReference>
<sequence length="104" mass="11925">MKQIISDTIQSALKAECPKQFKPFALCAFSFYRNIKSFCNEKRSVVEGRSDPCKKDAHDFKGRGVKIGIEGDVLDAGLVRKPIYEKRKVLRLLIRWAVTVYVLF</sequence>
<evidence type="ECO:0000313" key="1">
    <source>
        <dbReference type="EMBL" id="GFR05907.1"/>
    </source>
</evidence>
<keyword evidence="3" id="KW-1185">Reference proteome</keyword>
<comment type="caution">
    <text evidence="2">The sequence shown here is derived from an EMBL/GenBank/DDBJ whole genome shotgun (WGS) entry which is preliminary data.</text>
</comment>
<dbReference type="AlphaFoldDB" id="A0A8X6J344"/>
<dbReference type="EMBL" id="BMAO01016344">
    <property type="protein sequence ID" value="GFR07868.1"/>
    <property type="molecule type" value="Genomic_DNA"/>
</dbReference>
<dbReference type="EMBL" id="BMAO01016046">
    <property type="protein sequence ID" value="GFR05907.1"/>
    <property type="molecule type" value="Genomic_DNA"/>
</dbReference>